<dbReference type="InterPro" id="IPR058525">
    <property type="entry name" value="DUF8212"/>
</dbReference>
<protein>
    <recommendedName>
        <fullName evidence="5">Heterokaryon incompatibility domain-containing protein</fullName>
    </recommendedName>
</protein>
<dbReference type="PANTHER" id="PTHR10622:SF12">
    <property type="entry name" value="HET DOMAIN-CONTAINING PROTEIN"/>
    <property type="match status" value="1"/>
</dbReference>
<dbReference type="GeneID" id="87831372"/>
<organism evidence="3 4">
    <name type="scientific">Parathielavia appendiculata</name>
    <dbReference type="NCBI Taxonomy" id="2587402"/>
    <lineage>
        <taxon>Eukaryota</taxon>
        <taxon>Fungi</taxon>
        <taxon>Dikarya</taxon>
        <taxon>Ascomycota</taxon>
        <taxon>Pezizomycotina</taxon>
        <taxon>Sordariomycetes</taxon>
        <taxon>Sordariomycetidae</taxon>
        <taxon>Sordariales</taxon>
        <taxon>Chaetomiaceae</taxon>
        <taxon>Parathielavia</taxon>
    </lineage>
</organism>
<feature type="domain" description="DUF8212" evidence="2">
    <location>
        <begin position="202"/>
        <end position="230"/>
    </location>
</feature>
<gene>
    <name evidence="3" type="ORF">N657DRAFT_655407</name>
</gene>
<sequence>MWLLDCSNYRLEPNNLDSDQGNNKYWILSHTWGRDEVTFHDMQDLSRTSQKKGFRKIEAMCQLAPANGPTHVWIDTCCIDKTSSAELSEAINFMFYCPAPVPQLEEDLQKCRWFTRGWTLQELLAPSEVEFDDGHWNPRGTKRQLCAALFNISGIPEMVLMEPHGPDNNLQSVPTTRLEDEAYSLLGIFDMHMPLLYGEREQAFIRLQQTIAQKVNDMSLFAWIADPLDALGQPSTTLYSGLLASDPSQFSACTGIAHIRDPLLPSPSWIITNAGIEITTALAWADSEHTIITRGVDNSIKTKPGYSKNLFCTGCFPIVNC</sequence>
<comment type="caution">
    <text evidence="3">The sequence shown here is derived from an EMBL/GenBank/DDBJ whole genome shotgun (WGS) entry which is preliminary data.</text>
</comment>
<dbReference type="RefSeq" id="XP_062647837.1">
    <property type="nucleotide sequence ID" value="XM_062794603.1"/>
</dbReference>
<keyword evidence="4" id="KW-1185">Reference proteome</keyword>
<evidence type="ECO:0000259" key="1">
    <source>
        <dbReference type="Pfam" id="PF06985"/>
    </source>
</evidence>
<dbReference type="Pfam" id="PF26640">
    <property type="entry name" value="DUF8212"/>
    <property type="match status" value="1"/>
</dbReference>
<dbReference type="EMBL" id="MU853227">
    <property type="protein sequence ID" value="KAK4124066.1"/>
    <property type="molecule type" value="Genomic_DNA"/>
</dbReference>
<accession>A0AAN6U2L1</accession>
<reference evidence="3" key="2">
    <citation type="submission" date="2023-05" db="EMBL/GenBank/DDBJ databases">
        <authorList>
            <consortium name="Lawrence Berkeley National Laboratory"/>
            <person name="Steindorff A."/>
            <person name="Hensen N."/>
            <person name="Bonometti L."/>
            <person name="Westerberg I."/>
            <person name="Brannstrom I.O."/>
            <person name="Guillou S."/>
            <person name="Cros-Aarteil S."/>
            <person name="Calhoun S."/>
            <person name="Haridas S."/>
            <person name="Kuo A."/>
            <person name="Mondo S."/>
            <person name="Pangilinan J."/>
            <person name="Riley R."/>
            <person name="Labutti K."/>
            <person name="Andreopoulos B."/>
            <person name="Lipzen A."/>
            <person name="Chen C."/>
            <person name="Yanf M."/>
            <person name="Daum C."/>
            <person name="Ng V."/>
            <person name="Clum A."/>
            <person name="Ohm R."/>
            <person name="Martin F."/>
            <person name="Silar P."/>
            <person name="Natvig D."/>
            <person name="Lalanne C."/>
            <person name="Gautier V."/>
            <person name="Ament-Velasquez S.L."/>
            <person name="Kruys A."/>
            <person name="Hutchinson M.I."/>
            <person name="Powell A.J."/>
            <person name="Barry K."/>
            <person name="Miller A.N."/>
            <person name="Grigoriev I.V."/>
            <person name="Debuchy R."/>
            <person name="Gladieux P."/>
            <person name="Thoren M.H."/>
            <person name="Johannesson H."/>
        </authorList>
    </citation>
    <scope>NUCLEOTIDE SEQUENCE</scope>
    <source>
        <strain evidence="3">CBS 731.68</strain>
    </source>
</reference>
<evidence type="ECO:0000313" key="4">
    <source>
        <dbReference type="Proteomes" id="UP001302602"/>
    </source>
</evidence>
<dbReference type="InterPro" id="IPR010730">
    <property type="entry name" value="HET"/>
</dbReference>
<dbReference type="Pfam" id="PF06985">
    <property type="entry name" value="HET"/>
    <property type="match status" value="1"/>
</dbReference>
<proteinExistence type="predicted"/>
<evidence type="ECO:0000313" key="3">
    <source>
        <dbReference type="EMBL" id="KAK4124066.1"/>
    </source>
</evidence>
<evidence type="ECO:0008006" key="5">
    <source>
        <dbReference type="Google" id="ProtNLM"/>
    </source>
</evidence>
<dbReference type="PANTHER" id="PTHR10622">
    <property type="entry name" value="HET DOMAIN-CONTAINING PROTEIN"/>
    <property type="match status" value="1"/>
</dbReference>
<dbReference type="AlphaFoldDB" id="A0AAN6U2L1"/>
<dbReference type="Proteomes" id="UP001302602">
    <property type="component" value="Unassembled WGS sequence"/>
</dbReference>
<reference evidence="3" key="1">
    <citation type="journal article" date="2023" name="Mol. Phylogenet. Evol.">
        <title>Genome-scale phylogeny and comparative genomics of the fungal order Sordariales.</title>
        <authorList>
            <person name="Hensen N."/>
            <person name="Bonometti L."/>
            <person name="Westerberg I."/>
            <person name="Brannstrom I.O."/>
            <person name="Guillou S."/>
            <person name="Cros-Aarteil S."/>
            <person name="Calhoun S."/>
            <person name="Haridas S."/>
            <person name="Kuo A."/>
            <person name="Mondo S."/>
            <person name="Pangilinan J."/>
            <person name="Riley R."/>
            <person name="LaButti K."/>
            <person name="Andreopoulos B."/>
            <person name="Lipzen A."/>
            <person name="Chen C."/>
            <person name="Yan M."/>
            <person name="Daum C."/>
            <person name="Ng V."/>
            <person name="Clum A."/>
            <person name="Steindorff A."/>
            <person name="Ohm R.A."/>
            <person name="Martin F."/>
            <person name="Silar P."/>
            <person name="Natvig D.O."/>
            <person name="Lalanne C."/>
            <person name="Gautier V."/>
            <person name="Ament-Velasquez S.L."/>
            <person name="Kruys A."/>
            <person name="Hutchinson M.I."/>
            <person name="Powell A.J."/>
            <person name="Barry K."/>
            <person name="Miller A.N."/>
            <person name="Grigoriev I.V."/>
            <person name="Debuchy R."/>
            <person name="Gladieux P."/>
            <person name="Hiltunen Thoren M."/>
            <person name="Johannesson H."/>
        </authorList>
    </citation>
    <scope>NUCLEOTIDE SEQUENCE</scope>
    <source>
        <strain evidence="3">CBS 731.68</strain>
    </source>
</reference>
<name>A0AAN6U2L1_9PEZI</name>
<evidence type="ECO:0000259" key="2">
    <source>
        <dbReference type="Pfam" id="PF26640"/>
    </source>
</evidence>
<feature type="domain" description="Heterokaryon incompatibility" evidence="1">
    <location>
        <begin position="25"/>
        <end position="94"/>
    </location>
</feature>